<proteinExistence type="predicted"/>
<dbReference type="InterPro" id="IPR053181">
    <property type="entry name" value="EcdB-like_regulator"/>
</dbReference>
<dbReference type="PROSITE" id="PS50048">
    <property type="entry name" value="ZN2_CY6_FUNGAL_2"/>
    <property type="match status" value="1"/>
</dbReference>
<dbReference type="RefSeq" id="XP_046047876.1">
    <property type="nucleotide sequence ID" value="XM_046195736.1"/>
</dbReference>
<keyword evidence="1" id="KW-0539">Nucleus</keyword>
<keyword evidence="4" id="KW-1185">Reference proteome</keyword>
<dbReference type="InterPro" id="IPR001138">
    <property type="entry name" value="Zn2Cys6_DnaBD"/>
</dbReference>
<dbReference type="SUPFAM" id="SSF57701">
    <property type="entry name" value="Zn2/Cys6 DNA-binding domain"/>
    <property type="match status" value="1"/>
</dbReference>
<dbReference type="Gene3D" id="4.10.240.10">
    <property type="entry name" value="Zn(2)-C6 fungal-type DNA-binding domain"/>
    <property type="match status" value="1"/>
</dbReference>
<organism evidence="3 4">
    <name type="scientific">Fusarium redolens</name>
    <dbReference type="NCBI Taxonomy" id="48865"/>
    <lineage>
        <taxon>Eukaryota</taxon>
        <taxon>Fungi</taxon>
        <taxon>Dikarya</taxon>
        <taxon>Ascomycota</taxon>
        <taxon>Pezizomycotina</taxon>
        <taxon>Sordariomycetes</taxon>
        <taxon>Hypocreomycetidae</taxon>
        <taxon>Hypocreales</taxon>
        <taxon>Nectriaceae</taxon>
        <taxon>Fusarium</taxon>
        <taxon>Fusarium redolens species complex</taxon>
    </lineage>
</organism>
<dbReference type="CDD" id="cd12148">
    <property type="entry name" value="fungal_TF_MHR"/>
    <property type="match status" value="1"/>
</dbReference>
<dbReference type="CDD" id="cd00067">
    <property type="entry name" value="GAL4"/>
    <property type="match status" value="1"/>
</dbReference>
<dbReference type="Pfam" id="PF00172">
    <property type="entry name" value="Zn_clus"/>
    <property type="match status" value="1"/>
</dbReference>
<reference evidence="3" key="1">
    <citation type="journal article" date="2021" name="Nat. Commun.">
        <title>Genetic determinants of endophytism in the Arabidopsis root mycobiome.</title>
        <authorList>
            <person name="Mesny F."/>
            <person name="Miyauchi S."/>
            <person name="Thiergart T."/>
            <person name="Pickel B."/>
            <person name="Atanasova L."/>
            <person name="Karlsson M."/>
            <person name="Huettel B."/>
            <person name="Barry K.W."/>
            <person name="Haridas S."/>
            <person name="Chen C."/>
            <person name="Bauer D."/>
            <person name="Andreopoulos W."/>
            <person name="Pangilinan J."/>
            <person name="LaButti K."/>
            <person name="Riley R."/>
            <person name="Lipzen A."/>
            <person name="Clum A."/>
            <person name="Drula E."/>
            <person name="Henrissat B."/>
            <person name="Kohler A."/>
            <person name="Grigoriev I.V."/>
            <person name="Martin F.M."/>
            <person name="Hacquard S."/>
        </authorList>
    </citation>
    <scope>NUCLEOTIDE SEQUENCE</scope>
    <source>
        <strain evidence="3">MPI-CAGE-AT-0023</strain>
    </source>
</reference>
<dbReference type="OrthoDB" id="4685598at2759"/>
<dbReference type="GO" id="GO:0008270">
    <property type="term" value="F:zinc ion binding"/>
    <property type="evidence" value="ECO:0007669"/>
    <property type="project" value="InterPro"/>
</dbReference>
<sequence>MEANKRKRAALACNYCRKRKRKCDGKQPVCTLCEEANDSQCEYRDTEENRNIAALEDQVTVILDRLGSLEQALYSRTPDSGSSNRQYLDEYPIDAQPHGEILASGPVLSPSYHDIPSNSSPALERPLGPSFGPQFTPASEPNHAMSIPLDHSTTTGELLRSAPARALLGHYPVDIFLHVELERSIPESLALNPTVPATADIPTILEEDAASLVQSFFINVHPFHPVLDEAGFHGVHNIAFGQGLQPGLESAHVSTVLALGCVSRETYSSGSDPWAPGSHFLPSAVGILLTQGLRHFGNSLLLPQSLYLAALYYSFLARPLQAWRLVHMASTEIQHYWIRQHESRNQSILRLCWAIFILECDIVAEHHLPRSGIENVVENLPLPRFGTSPEPSMLRWLANISSRRLLNRIHFVLYDGLQSGSECVDSPASNPAAQPLATSIFKMSNELNHQLHAWFELLPDVIKVGFENDHPSIDEAVLTMRFHAAGDIIHRPFLLHVCSLAPHAAVDRRIVEKAEKCLHHCRGYLQAVKHVVQTSTASLEVFLHSLADIARIQAQTIPILEKWAFPGSSIETMLSIVRIVRAKCICRP</sequence>
<comment type="caution">
    <text evidence="3">The sequence shown here is derived from an EMBL/GenBank/DDBJ whole genome shotgun (WGS) entry which is preliminary data.</text>
</comment>
<dbReference type="Proteomes" id="UP000720189">
    <property type="component" value="Unassembled WGS sequence"/>
</dbReference>
<dbReference type="AlphaFoldDB" id="A0A9P9GXG1"/>
<name>A0A9P9GXG1_FUSRE</name>
<evidence type="ECO:0000313" key="4">
    <source>
        <dbReference type="Proteomes" id="UP000720189"/>
    </source>
</evidence>
<dbReference type="GO" id="GO:0000981">
    <property type="term" value="F:DNA-binding transcription factor activity, RNA polymerase II-specific"/>
    <property type="evidence" value="ECO:0007669"/>
    <property type="project" value="InterPro"/>
</dbReference>
<gene>
    <name evidence="3" type="ORF">BKA55DRAFT_594994</name>
</gene>
<evidence type="ECO:0000256" key="1">
    <source>
        <dbReference type="ARBA" id="ARBA00023242"/>
    </source>
</evidence>
<evidence type="ECO:0000313" key="3">
    <source>
        <dbReference type="EMBL" id="KAH7247293.1"/>
    </source>
</evidence>
<accession>A0A9P9GXG1</accession>
<feature type="domain" description="Zn(2)-C6 fungal-type" evidence="2">
    <location>
        <begin position="12"/>
        <end position="43"/>
    </location>
</feature>
<dbReference type="PANTHER" id="PTHR47785">
    <property type="entry name" value="ZN(II)2CYS6 TRANSCRIPTION FACTOR (EUROFUNG)-RELATED-RELATED"/>
    <property type="match status" value="1"/>
</dbReference>
<dbReference type="EMBL" id="JAGMUX010000010">
    <property type="protein sequence ID" value="KAH7247293.1"/>
    <property type="molecule type" value="Genomic_DNA"/>
</dbReference>
<evidence type="ECO:0000259" key="2">
    <source>
        <dbReference type="PROSITE" id="PS50048"/>
    </source>
</evidence>
<dbReference type="InterPro" id="IPR036864">
    <property type="entry name" value="Zn2-C6_fun-type_DNA-bd_sf"/>
</dbReference>
<dbReference type="PROSITE" id="PS00463">
    <property type="entry name" value="ZN2_CY6_FUNGAL_1"/>
    <property type="match status" value="1"/>
</dbReference>
<dbReference type="SMART" id="SM00066">
    <property type="entry name" value="GAL4"/>
    <property type="match status" value="1"/>
</dbReference>
<protein>
    <recommendedName>
        <fullName evidence="2">Zn(2)-C6 fungal-type domain-containing protein</fullName>
    </recommendedName>
</protein>
<dbReference type="GeneID" id="70225690"/>